<dbReference type="Gene3D" id="1.10.1370.30">
    <property type="match status" value="1"/>
</dbReference>
<dbReference type="InterPro" id="IPR045090">
    <property type="entry name" value="Pept_M3A_M3B"/>
</dbReference>
<dbReference type="GO" id="GO:0004222">
    <property type="term" value="F:metalloendopeptidase activity"/>
    <property type="evidence" value="ECO:0007669"/>
    <property type="project" value="InterPro"/>
</dbReference>
<dbReference type="Proteomes" id="UP000655830">
    <property type="component" value="Unassembled WGS sequence"/>
</dbReference>
<name>A0A926EDU6_9FIRM</name>
<comment type="caution">
    <text evidence="1">The sequence shown here is derived from an EMBL/GenBank/DDBJ whole genome shotgun (WGS) entry which is preliminary data.</text>
</comment>
<gene>
    <name evidence="1" type="ORF">H8718_02810</name>
</gene>
<dbReference type="EMBL" id="JACRSY010000003">
    <property type="protein sequence ID" value="MBC8578464.1"/>
    <property type="molecule type" value="Genomic_DNA"/>
</dbReference>
<dbReference type="RefSeq" id="WP_249331439.1">
    <property type="nucleotide sequence ID" value="NZ_JACRSY010000003.1"/>
</dbReference>
<dbReference type="GO" id="GO:0006508">
    <property type="term" value="P:proteolysis"/>
    <property type="evidence" value="ECO:0007669"/>
    <property type="project" value="InterPro"/>
</dbReference>
<accession>A0A926EDU6</accession>
<keyword evidence="2" id="KW-1185">Reference proteome</keyword>
<reference evidence="1" key="1">
    <citation type="submission" date="2020-08" db="EMBL/GenBank/DDBJ databases">
        <title>Genome public.</title>
        <authorList>
            <person name="Liu C."/>
            <person name="Sun Q."/>
        </authorList>
    </citation>
    <scope>NUCLEOTIDE SEQUENCE</scope>
    <source>
        <strain evidence="1">NSJ-12</strain>
    </source>
</reference>
<dbReference type="InterPro" id="IPR011976">
    <property type="entry name" value="Pept_M3B_oligopep-rel"/>
</dbReference>
<protein>
    <submittedName>
        <fullName evidence="1">M3 family oligoendopeptidase</fullName>
    </submittedName>
</protein>
<evidence type="ECO:0000313" key="1">
    <source>
        <dbReference type="EMBL" id="MBC8578464.1"/>
    </source>
</evidence>
<dbReference type="AlphaFoldDB" id="A0A926EDU6"/>
<dbReference type="CDD" id="cd09606">
    <property type="entry name" value="M3B_PepF"/>
    <property type="match status" value="1"/>
</dbReference>
<sequence length="564" mass="66488">MKFKEFKYERPDFEVFKETLSKMTQELKNADTSQAQIEKVKEIHHYINTVMTEADIATVRYTINTKDAFYEGESDYWDEYAPMYGEVINNFEAAMLDSPFRTELEEEFSKQYFDIMENSRLTFSPEIMEEMKQENKLVTEYNKLIASAEIEFEGQTYNLSGLRPFMLSKDRETRKRAHEAYFSFFEAHETKIDELFDKMVQIRDQKAKKLGFKDYVEFGYRLMNRNDYNRDMVANYRKQVLEDIVPVANELYARQAKRLGLDHLAYYDVDFEFNSGNATPQGDSTFILENGKKMYSELSPETKEFFDFMTENELLDLETKPGKQSGGYCTFFPAYKSPFIFSNFNGTAGDIDVLTHEAGHAFQVYQSRWIEVPGLTFPTFESCEIHSMSMEFITWPWMENFFKQDTAKYKYEHLGSAIKFIPYGIIVDAFQHFVYENPTATPAERKAHWRELEKQYLPHKDYSECELLDRGTWWYKQGHIFASPFYYIDYTLAQVCALQFWEKMNHDREAGWADYMRICKPGGTKSFLQLVELANLKSPFEDGCIKSVIGEARNYLMQIDDSKL</sequence>
<dbReference type="GO" id="GO:0006518">
    <property type="term" value="P:peptide metabolic process"/>
    <property type="evidence" value="ECO:0007669"/>
    <property type="project" value="TreeGrafter"/>
</dbReference>
<dbReference type="SUPFAM" id="SSF55486">
    <property type="entry name" value="Metalloproteases ('zincins'), catalytic domain"/>
    <property type="match status" value="1"/>
</dbReference>
<dbReference type="PANTHER" id="PTHR11804">
    <property type="entry name" value="PROTEASE M3 THIMET OLIGOPEPTIDASE-RELATED"/>
    <property type="match status" value="1"/>
</dbReference>
<dbReference type="NCBIfam" id="TIGR02289">
    <property type="entry name" value="M3_not_pepF"/>
    <property type="match status" value="1"/>
</dbReference>
<organism evidence="1 2">
    <name type="scientific">Zhenhengia yiwuensis</name>
    <dbReference type="NCBI Taxonomy" id="2763666"/>
    <lineage>
        <taxon>Bacteria</taxon>
        <taxon>Bacillati</taxon>
        <taxon>Bacillota</taxon>
        <taxon>Clostridia</taxon>
        <taxon>Lachnospirales</taxon>
        <taxon>Lachnospiraceae</taxon>
        <taxon>Zhenhengia</taxon>
    </lineage>
</organism>
<evidence type="ECO:0000313" key="2">
    <source>
        <dbReference type="Proteomes" id="UP000655830"/>
    </source>
</evidence>
<dbReference type="PANTHER" id="PTHR11804:SF28">
    <property type="entry name" value="OLIGOENDOPEPTIDASE F"/>
    <property type="match status" value="1"/>
</dbReference>
<proteinExistence type="predicted"/>